<protein>
    <submittedName>
        <fullName evidence="2">Uncharacterized protein</fullName>
    </submittedName>
</protein>
<feature type="transmembrane region" description="Helical" evidence="1">
    <location>
        <begin position="38"/>
        <end position="57"/>
    </location>
</feature>
<reference evidence="2" key="1">
    <citation type="journal article" date="2014" name="Int. J. Syst. Evol. Microbiol.">
        <title>Complete genome sequence of Corynebacterium casei LMG S-19264T (=DSM 44701T), isolated from a smear-ripened cheese.</title>
        <authorList>
            <consortium name="US DOE Joint Genome Institute (JGI-PGF)"/>
            <person name="Walter F."/>
            <person name="Albersmeier A."/>
            <person name="Kalinowski J."/>
            <person name="Ruckert C."/>
        </authorList>
    </citation>
    <scope>NUCLEOTIDE SEQUENCE</scope>
    <source>
        <strain evidence="2">JCM 4477</strain>
    </source>
</reference>
<sequence length="234" mass="25778">MASWRGTTGGDGSPRARRRRTVRLLRAEGRQGPGFREVFPALAGLVLVLCAAVAGLAAGYRVLGIGVPAAFLVLLALAVPFVLRRLRPAARRRRGYYTTREIAELDTPQLASAVARMLRRDGWSAHPPAGDRVRPRVRARHPRGLRLEVAFRPVAEPLPDEEPRRPPPGHAEPLVRLVVHRGRFTDRDVRWASRRSGVRLMDGALLGRWAQGTPLERLIDLDGERGVGDDGTGE</sequence>
<evidence type="ECO:0000313" key="2">
    <source>
        <dbReference type="EMBL" id="GHE94650.1"/>
    </source>
</evidence>
<feature type="transmembrane region" description="Helical" evidence="1">
    <location>
        <begin position="63"/>
        <end position="83"/>
    </location>
</feature>
<keyword evidence="1" id="KW-0812">Transmembrane</keyword>
<evidence type="ECO:0000313" key="3">
    <source>
        <dbReference type="Proteomes" id="UP000630718"/>
    </source>
</evidence>
<gene>
    <name evidence="2" type="ORF">GCM10018772_18380</name>
</gene>
<dbReference type="RefSeq" id="WP_190203639.1">
    <property type="nucleotide sequence ID" value="NZ_BNBI01000003.1"/>
</dbReference>
<name>A0A919AAL2_9ACTN</name>
<comment type="caution">
    <text evidence="2">The sequence shown here is derived from an EMBL/GenBank/DDBJ whole genome shotgun (WGS) entry which is preliminary data.</text>
</comment>
<keyword evidence="1" id="KW-0472">Membrane</keyword>
<dbReference type="EMBL" id="BNBI01000003">
    <property type="protein sequence ID" value="GHE94650.1"/>
    <property type="molecule type" value="Genomic_DNA"/>
</dbReference>
<dbReference type="AlphaFoldDB" id="A0A919AAL2"/>
<keyword evidence="3" id="KW-1185">Reference proteome</keyword>
<reference evidence="2" key="2">
    <citation type="submission" date="2020-09" db="EMBL/GenBank/DDBJ databases">
        <authorList>
            <person name="Sun Q."/>
            <person name="Ohkuma M."/>
        </authorList>
    </citation>
    <scope>NUCLEOTIDE SEQUENCE</scope>
    <source>
        <strain evidence="2">JCM 4477</strain>
    </source>
</reference>
<keyword evidence="1" id="KW-1133">Transmembrane helix</keyword>
<proteinExistence type="predicted"/>
<dbReference type="Proteomes" id="UP000630718">
    <property type="component" value="Unassembled WGS sequence"/>
</dbReference>
<organism evidence="2 3">
    <name type="scientific">Streptomyces fumanus</name>
    <dbReference type="NCBI Taxonomy" id="67302"/>
    <lineage>
        <taxon>Bacteria</taxon>
        <taxon>Bacillati</taxon>
        <taxon>Actinomycetota</taxon>
        <taxon>Actinomycetes</taxon>
        <taxon>Kitasatosporales</taxon>
        <taxon>Streptomycetaceae</taxon>
        <taxon>Streptomyces</taxon>
    </lineage>
</organism>
<accession>A0A919AAL2</accession>
<evidence type="ECO:0000256" key="1">
    <source>
        <dbReference type="SAM" id="Phobius"/>
    </source>
</evidence>